<protein>
    <submittedName>
        <fullName evidence="1">6368_t:CDS:1</fullName>
    </submittedName>
</protein>
<dbReference type="AlphaFoldDB" id="A0A9N9J3U1"/>
<keyword evidence="2" id="KW-1185">Reference proteome</keyword>
<evidence type="ECO:0000313" key="2">
    <source>
        <dbReference type="Proteomes" id="UP000789570"/>
    </source>
</evidence>
<accession>A0A9N9J3U1</accession>
<name>A0A9N9J3U1_9GLOM</name>
<dbReference type="EMBL" id="CAJVPQ010022770">
    <property type="protein sequence ID" value="CAG8761305.1"/>
    <property type="molecule type" value="Genomic_DNA"/>
</dbReference>
<evidence type="ECO:0000313" key="1">
    <source>
        <dbReference type="EMBL" id="CAG8761305.1"/>
    </source>
</evidence>
<dbReference type="Proteomes" id="UP000789570">
    <property type="component" value="Unassembled WGS sequence"/>
</dbReference>
<comment type="caution">
    <text evidence="1">The sequence shown here is derived from an EMBL/GenBank/DDBJ whole genome shotgun (WGS) entry which is preliminary data.</text>
</comment>
<reference evidence="1" key="1">
    <citation type="submission" date="2021-06" db="EMBL/GenBank/DDBJ databases">
        <authorList>
            <person name="Kallberg Y."/>
            <person name="Tangrot J."/>
            <person name="Rosling A."/>
        </authorList>
    </citation>
    <scope>NUCLEOTIDE SEQUENCE</scope>
    <source>
        <strain evidence="1">UK204</strain>
    </source>
</reference>
<gene>
    <name evidence="1" type="ORF">FCALED_LOCUS16944</name>
</gene>
<organism evidence="1 2">
    <name type="scientific">Funneliformis caledonium</name>
    <dbReference type="NCBI Taxonomy" id="1117310"/>
    <lineage>
        <taxon>Eukaryota</taxon>
        <taxon>Fungi</taxon>
        <taxon>Fungi incertae sedis</taxon>
        <taxon>Mucoromycota</taxon>
        <taxon>Glomeromycotina</taxon>
        <taxon>Glomeromycetes</taxon>
        <taxon>Glomerales</taxon>
        <taxon>Glomeraceae</taxon>
        <taxon>Funneliformis</taxon>
    </lineage>
</organism>
<sequence length="68" mass="8247">SKKFFVVPMLLALKYRISKFKGRDDTMTICTKTAQNHQIMHPIGLYRLRIVKEVKEKMRFKEMMHYLK</sequence>
<feature type="non-terminal residue" evidence="1">
    <location>
        <position position="1"/>
    </location>
</feature>
<proteinExistence type="predicted"/>